<dbReference type="InterPro" id="IPR050300">
    <property type="entry name" value="GDXG_lipolytic_enzyme"/>
</dbReference>
<dbReference type="PANTHER" id="PTHR48081:SF33">
    <property type="entry name" value="KYNURENINE FORMAMIDASE"/>
    <property type="match status" value="1"/>
</dbReference>
<dbReference type="InterPro" id="IPR029058">
    <property type="entry name" value="AB_hydrolase_fold"/>
</dbReference>
<sequence>MRPQDYPAQEPLSPVAQAYQQRILAATPQLEGSEFAYGDDPYQRVLLYPAPQPNGDVLLLLHGGGWTNGYKEWMTFMAPALQAAGVTVATAGYRLAPAHLFPAGFEDCCAALAACAVRLAQHGGGFKRLFVGGHSAGGHLAALMAVRRDWQQSQGLPPDIVRGCLPISGVYRFDEGSGLSVRPRFLGPADSPRAAEVAIQASPLRQIQGTPPPFLMACGSADFPHLIQQAEEMRDALVAAGGQAELMKLPGCDHFGAHLAAGDADGPWAPRAIAWMAAAGP</sequence>
<keyword evidence="4" id="KW-1185">Reference proteome</keyword>
<proteinExistence type="predicted"/>
<dbReference type="RefSeq" id="WP_201684929.1">
    <property type="nucleotide sequence ID" value="NZ_JAEQNA010000006.1"/>
</dbReference>
<feature type="domain" description="Alpha/beta hydrolase fold-3" evidence="2">
    <location>
        <begin position="59"/>
        <end position="254"/>
    </location>
</feature>
<evidence type="ECO:0000313" key="4">
    <source>
        <dbReference type="Proteomes" id="UP000613011"/>
    </source>
</evidence>
<dbReference type="AlphaFoldDB" id="A0A936ZL68"/>
<dbReference type="PANTHER" id="PTHR48081">
    <property type="entry name" value="AB HYDROLASE SUPERFAMILY PROTEIN C4A8.06C"/>
    <property type="match status" value="1"/>
</dbReference>
<keyword evidence="1 3" id="KW-0378">Hydrolase</keyword>
<organism evidence="3 4">
    <name type="scientific">Ramlibacter aurantiacus</name>
    <dbReference type="NCBI Taxonomy" id="2801330"/>
    <lineage>
        <taxon>Bacteria</taxon>
        <taxon>Pseudomonadati</taxon>
        <taxon>Pseudomonadota</taxon>
        <taxon>Betaproteobacteria</taxon>
        <taxon>Burkholderiales</taxon>
        <taxon>Comamonadaceae</taxon>
        <taxon>Ramlibacter</taxon>
    </lineage>
</organism>
<evidence type="ECO:0000256" key="1">
    <source>
        <dbReference type="ARBA" id="ARBA00022801"/>
    </source>
</evidence>
<dbReference type="EMBL" id="JAEQNA010000006">
    <property type="protein sequence ID" value="MBL0421847.1"/>
    <property type="molecule type" value="Genomic_DNA"/>
</dbReference>
<evidence type="ECO:0000313" key="3">
    <source>
        <dbReference type="EMBL" id="MBL0421847.1"/>
    </source>
</evidence>
<evidence type="ECO:0000259" key="2">
    <source>
        <dbReference type="Pfam" id="PF07859"/>
    </source>
</evidence>
<reference evidence="3" key="1">
    <citation type="submission" date="2021-01" db="EMBL/GenBank/DDBJ databases">
        <title>Ramlibacter sp. strain AW1 16S ribosomal RNA gene Genome sequencing and assembly.</title>
        <authorList>
            <person name="Kang M."/>
        </authorList>
    </citation>
    <scope>NUCLEOTIDE SEQUENCE</scope>
    <source>
        <strain evidence="3">AW1</strain>
    </source>
</reference>
<dbReference type="InterPro" id="IPR013094">
    <property type="entry name" value="AB_hydrolase_3"/>
</dbReference>
<dbReference type="Pfam" id="PF07859">
    <property type="entry name" value="Abhydrolase_3"/>
    <property type="match status" value="1"/>
</dbReference>
<dbReference type="Proteomes" id="UP000613011">
    <property type="component" value="Unassembled WGS sequence"/>
</dbReference>
<name>A0A936ZL68_9BURK</name>
<dbReference type="Gene3D" id="3.40.50.1820">
    <property type="entry name" value="alpha/beta hydrolase"/>
    <property type="match status" value="1"/>
</dbReference>
<dbReference type="SUPFAM" id="SSF53474">
    <property type="entry name" value="alpha/beta-Hydrolases"/>
    <property type="match status" value="1"/>
</dbReference>
<gene>
    <name evidence="3" type="ORF">JI739_15975</name>
</gene>
<dbReference type="GO" id="GO:0016787">
    <property type="term" value="F:hydrolase activity"/>
    <property type="evidence" value="ECO:0007669"/>
    <property type="project" value="UniProtKB-KW"/>
</dbReference>
<accession>A0A936ZL68</accession>
<comment type="caution">
    <text evidence="3">The sequence shown here is derived from an EMBL/GenBank/DDBJ whole genome shotgun (WGS) entry which is preliminary data.</text>
</comment>
<protein>
    <submittedName>
        <fullName evidence="3">Alpha/beta hydrolase</fullName>
    </submittedName>
</protein>